<dbReference type="PANTHER" id="PTHR31859:SF9">
    <property type="entry name" value="TETRATRICOPEPTIDE REPEAT PROTEIN 39B"/>
    <property type="match status" value="1"/>
</dbReference>
<dbReference type="Proteomes" id="UP001163046">
    <property type="component" value="Unassembled WGS sequence"/>
</dbReference>
<dbReference type="Gene3D" id="1.25.40.10">
    <property type="entry name" value="Tetratricopeptide repeat domain"/>
    <property type="match status" value="1"/>
</dbReference>
<feature type="compositionally biased region" description="Basic and acidic residues" evidence="1">
    <location>
        <begin position="126"/>
        <end position="135"/>
    </location>
</feature>
<feature type="compositionally biased region" description="Low complexity" evidence="1">
    <location>
        <begin position="155"/>
        <end position="165"/>
    </location>
</feature>
<evidence type="ECO:0000313" key="2">
    <source>
        <dbReference type="EMBL" id="KAJ7356172.1"/>
    </source>
</evidence>
<feature type="compositionally biased region" description="Basic and acidic residues" evidence="1">
    <location>
        <begin position="193"/>
        <end position="207"/>
    </location>
</feature>
<feature type="compositionally biased region" description="Polar residues" evidence="1">
    <location>
        <begin position="141"/>
        <end position="150"/>
    </location>
</feature>
<evidence type="ECO:0000313" key="3">
    <source>
        <dbReference type="Proteomes" id="UP001163046"/>
    </source>
</evidence>
<keyword evidence="3" id="KW-1185">Reference proteome</keyword>
<feature type="compositionally biased region" description="Acidic residues" evidence="1">
    <location>
        <begin position="181"/>
        <end position="192"/>
    </location>
</feature>
<dbReference type="EMBL" id="MU827324">
    <property type="protein sequence ID" value="KAJ7356172.1"/>
    <property type="molecule type" value="Genomic_DNA"/>
</dbReference>
<comment type="caution">
    <text evidence="2">The sequence shown here is derived from an EMBL/GenBank/DDBJ whole genome shotgun (WGS) entry which is preliminary data.</text>
</comment>
<sequence length="207" mass="23622">MLKLVQKSLVELEGTKDENENYMDDWCLGKLLQGMCYRCVNKPKEAMESLLNAVNRSKDLVQDFYLAPFACAEVGFLHLEEGDLDQAKEFLNKARKDYESHMLQSRLHFRIHSALQEIKHRRKQAKEASKLEKQLAKRSKNGVNNNNTPSPDVDSISISLEESSLARQDSNASFETAPEYSSEDERDLGETDPDSHPKETTVRETTV</sequence>
<dbReference type="AlphaFoldDB" id="A0A9W9YMC7"/>
<evidence type="ECO:0000256" key="1">
    <source>
        <dbReference type="SAM" id="MobiDB-lite"/>
    </source>
</evidence>
<accession>A0A9W9YMC7</accession>
<name>A0A9W9YMC7_9CNID</name>
<dbReference type="InterPro" id="IPR019412">
    <property type="entry name" value="IML2/TPR_39"/>
</dbReference>
<dbReference type="InterPro" id="IPR011990">
    <property type="entry name" value="TPR-like_helical_dom_sf"/>
</dbReference>
<gene>
    <name evidence="2" type="primary">TTC39B_5</name>
    <name evidence="2" type="ORF">OS493_026556</name>
</gene>
<dbReference type="PANTHER" id="PTHR31859">
    <property type="entry name" value="TETRATRICOPEPTIDE REPEAT PROTEIN 39 FAMILY MEMBER"/>
    <property type="match status" value="1"/>
</dbReference>
<protein>
    <submittedName>
        <fullName evidence="2">Tetratricopeptide repeat protein 39B</fullName>
    </submittedName>
</protein>
<feature type="region of interest" description="Disordered" evidence="1">
    <location>
        <begin position="126"/>
        <end position="207"/>
    </location>
</feature>
<dbReference type="SUPFAM" id="SSF48452">
    <property type="entry name" value="TPR-like"/>
    <property type="match status" value="1"/>
</dbReference>
<dbReference type="OrthoDB" id="8822460at2759"/>
<organism evidence="2 3">
    <name type="scientific">Desmophyllum pertusum</name>
    <dbReference type="NCBI Taxonomy" id="174260"/>
    <lineage>
        <taxon>Eukaryota</taxon>
        <taxon>Metazoa</taxon>
        <taxon>Cnidaria</taxon>
        <taxon>Anthozoa</taxon>
        <taxon>Hexacorallia</taxon>
        <taxon>Scleractinia</taxon>
        <taxon>Caryophylliina</taxon>
        <taxon>Caryophylliidae</taxon>
        <taxon>Desmophyllum</taxon>
    </lineage>
</organism>
<proteinExistence type="predicted"/>
<reference evidence="2" key="1">
    <citation type="submission" date="2023-01" db="EMBL/GenBank/DDBJ databases">
        <title>Genome assembly of the deep-sea coral Lophelia pertusa.</title>
        <authorList>
            <person name="Herrera S."/>
            <person name="Cordes E."/>
        </authorList>
    </citation>
    <scope>NUCLEOTIDE SEQUENCE</scope>
    <source>
        <strain evidence="2">USNM1676648</strain>
        <tissue evidence="2">Polyp</tissue>
    </source>
</reference>